<accession>A0A5B7FIX5</accession>
<dbReference type="Proteomes" id="UP000324222">
    <property type="component" value="Unassembled WGS sequence"/>
</dbReference>
<comment type="caution">
    <text evidence="1">The sequence shown here is derived from an EMBL/GenBank/DDBJ whole genome shotgun (WGS) entry which is preliminary data.</text>
</comment>
<proteinExistence type="predicted"/>
<dbReference type="AlphaFoldDB" id="A0A5B7FIX5"/>
<evidence type="ECO:0000313" key="2">
    <source>
        <dbReference type="Proteomes" id="UP000324222"/>
    </source>
</evidence>
<sequence length="80" mass="8924">MYETGKVVVVVALVLQAARVRVSEMRHEAQVGWRGVVSVLCRGDEDDSGLSVVVQCYTGDYIHKRRVTSSKRLHCRSSGF</sequence>
<evidence type="ECO:0000313" key="1">
    <source>
        <dbReference type="EMBL" id="MPC45465.1"/>
    </source>
</evidence>
<reference evidence="1 2" key="1">
    <citation type="submission" date="2019-05" db="EMBL/GenBank/DDBJ databases">
        <title>Another draft genome of Portunus trituberculatus and its Hox gene families provides insights of decapod evolution.</title>
        <authorList>
            <person name="Jeong J.-H."/>
            <person name="Song I."/>
            <person name="Kim S."/>
            <person name="Choi T."/>
            <person name="Kim D."/>
            <person name="Ryu S."/>
            <person name="Kim W."/>
        </authorList>
    </citation>
    <scope>NUCLEOTIDE SEQUENCE [LARGE SCALE GENOMIC DNA]</scope>
    <source>
        <tissue evidence="1">Muscle</tissue>
    </source>
</reference>
<name>A0A5B7FIX5_PORTR</name>
<organism evidence="1 2">
    <name type="scientific">Portunus trituberculatus</name>
    <name type="common">Swimming crab</name>
    <name type="synonym">Neptunus trituberculatus</name>
    <dbReference type="NCBI Taxonomy" id="210409"/>
    <lineage>
        <taxon>Eukaryota</taxon>
        <taxon>Metazoa</taxon>
        <taxon>Ecdysozoa</taxon>
        <taxon>Arthropoda</taxon>
        <taxon>Crustacea</taxon>
        <taxon>Multicrustacea</taxon>
        <taxon>Malacostraca</taxon>
        <taxon>Eumalacostraca</taxon>
        <taxon>Eucarida</taxon>
        <taxon>Decapoda</taxon>
        <taxon>Pleocyemata</taxon>
        <taxon>Brachyura</taxon>
        <taxon>Eubrachyura</taxon>
        <taxon>Portunoidea</taxon>
        <taxon>Portunidae</taxon>
        <taxon>Portuninae</taxon>
        <taxon>Portunus</taxon>
    </lineage>
</organism>
<dbReference type="EMBL" id="VSRR010006743">
    <property type="protein sequence ID" value="MPC45465.1"/>
    <property type="molecule type" value="Genomic_DNA"/>
</dbReference>
<protein>
    <submittedName>
        <fullName evidence="1">Uncharacterized protein</fullName>
    </submittedName>
</protein>
<gene>
    <name evidence="1" type="ORF">E2C01_039164</name>
</gene>
<keyword evidence="2" id="KW-1185">Reference proteome</keyword>